<sequence>MAPPPRHPSKPPTGPPSRPTPGDGPTARGEHGGRRRAVTGGGRADHSPTDPAARPSVPQPAAGRRPHVFSATRCASRTPVPPGPRPRTTLSTTRNPMNTTMPEPSSISLRMAVEAARAAAKAAAHTAGLILIEAAGGRGSILEGSHEQHGDTWCEVRSTHFTAHILSESHGDRAHVTLTGITPAAYEQMRTWAEDRDDCHHDYGCDCLTDPWPTLPFLSETTGERRIDYRRADEDQRGSARLALGRITVTLNYEPVTVVDTLLRIARAAA</sequence>
<evidence type="ECO:0000313" key="2">
    <source>
        <dbReference type="EMBL" id="AHF46221.1"/>
    </source>
</evidence>
<geneLocation type="plasmid" evidence="2">
    <name>pZL1</name>
</geneLocation>
<feature type="compositionally biased region" description="Pro residues" evidence="1">
    <location>
        <begin position="1"/>
        <end position="19"/>
    </location>
</feature>
<feature type="compositionally biased region" description="Polar residues" evidence="1">
    <location>
        <begin position="90"/>
        <end position="104"/>
    </location>
</feature>
<keyword evidence="2" id="KW-0614">Plasmid</keyword>
<proteinExistence type="predicted"/>
<gene>
    <name evidence="2" type="ORF">pZL1.56c</name>
</gene>
<protein>
    <submittedName>
        <fullName evidence="2">Uncharacterized protein</fullName>
    </submittedName>
</protein>
<organism evidence="2">
    <name type="scientific">Streptomyces sp. 14R-10</name>
    <dbReference type="NCBI Taxonomy" id="1442159"/>
    <lineage>
        <taxon>Bacteria</taxon>
        <taxon>Bacillati</taxon>
        <taxon>Actinomycetota</taxon>
        <taxon>Actinomycetes</taxon>
        <taxon>Kitasatosporales</taxon>
        <taxon>Streptomycetaceae</taxon>
        <taxon>Streptomyces</taxon>
    </lineage>
</organism>
<name>W0FX54_9ACTN</name>
<feature type="region of interest" description="Disordered" evidence="1">
    <location>
        <begin position="1"/>
        <end position="104"/>
    </location>
</feature>
<accession>W0FX54</accession>
<evidence type="ECO:0000256" key="1">
    <source>
        <dbReference type="SAM" id="MobiDB-lite"/>
    </source>
</evidence>
<dbReference type="EMBL" id="KF501372">
    <property type="protein sequence ID" value="AHF46221.1"/>
    <property type="molecule type" value="Genomic_DNA"/>
</dbReference>
<reference evidence="2" key="1">
    <citation type="submission" date="2013-08" db="EMBL/GenBank/DDBJ databases">
        <title>Two distinct conjugal transfer systems on Streptomyces plasmid pZL1.</title>
        <authorList>
            <person name="Zhao L."/>
            <person name="Zhong L."/>
            <person name="Qin Z."/>
        </authorList>
    </citation>
    <scope>NUCLEOTIDE SEQUENCE</scope>
    <source>
        <strain evidence="2">14R-10</strain>
        <plasmid evidence="2">pZL1</plasmid>
    </source>
</reference>
<dbReference type="AlphaFoldDB" id="W0FX54"/>